<organism evidence="3 4">
    <name type="scientific">Apiospora phragmitis</name>
    <dbReference type="NCBI Taxonomy" id="2905665"/>
    <lineage>
        <taxon>Eukaryota</taxon>
        <taxon>Fungi</taxon>
        <taxon>Dikarya</taxon>
        <taxon>Ascomycota</taxon>
        <taxon>Pezizomycotina</taxon>
        <taxon>Sordariomycetes</taxon>
        <taxon>Xylariomycetidae</taxon>
        <taxon>Amphisphaeriales</taxon>
        <taxon>Apiosporaceae</taxon>
        <taxon>Apiospora</taxon>
    </lineage>
</organism>
<keyword evidence="4" id="KW-1185">Reference proteome</keyword>
<proteinExistence type="predicted"/>
<evidence type="ECO:0000256" key="1">
    <source>
        <dbReference type="SAM" id="SignalP"/>
    </source>
</evidence>
<dbReference type="InterPro" id="IPR055560">
    <property type="entry name" value="DUF7136"/>
</dbReference>
<comment type="caution">
    <text evidence="3">The sequence shown here is derived from an EMBL/GenBank/DDBJ whole genome shotgun (WGS) entry which is preliminary data.</text>
</comment>
<accession>A0ABR1VU32</accession>
<dbReference type="GeneID" id="92089703"/>
<dbReference type="EMBL" id="JAQQWL010000005">
    <property type="protein sequence ID" value="KAK8074332.1"/>
    <property type="molecule type" value="Genomic_DNA"/>
</dbReference>
<protein>
    <recommendedName>
        <fullName evidence="2">DUF7136 domain-containing protein</fullName>
    </recommendedName>
</protein>
<dbReference type="RefSeq" id="XP_066718807.1">
    <property type="nucleotide sequence ID" value="XM_066856640.1"/>
</dbReference>
<evidence type="ECO:0000313" key="3">
    <source>
        <dbReference type="EMBL" id="KAK8074332.1"/>
    </source>
</evidence>
<gene>
    <name evidence="3" type="ORF">PG994_005231</name>
</gene>
<dbReference type="Proteomes" id="UP001480595">
    <property type="component" value="Unassembled WGS sequence"/>
</dbReference>
<reference evidence="3 4" key="1">
    <citation type="submission" date="2023-01" db="EMBL/GenBank/DDBJ databases">
        <title>Analysis of 21 Apiospora genomes using comparative genomics revels a genus with tremendous synthesis potential of carbohydrate active enzymes and secondary metabolites.</title>
        <authorList>
            <person name="Sorensen T."/>
        </authorList>
    </citation>
    <scope>NUCLEOTIDE SEQUENCE [LARGE SCALE GENOMIC DNA]</scope>
    <source>
        <strain evidence="3 4">CBS 135458</strain>
    </source>
</reference>
<evidence type="ECO:0000313" key="4">
    <source>
        <dbReference type="Proteomes" id="UP001480595"/>
    </source>
</evidence>
<feature type="signal peptide" evidence="1">
    <location>
        <begin position="1"/>
        <end position="21"/>
    </location>
</feature>
<feature type="chain" id="PRO_5045869975" description="DUF7136 domain-containing protein" evidence="1">
    <location>
        <begin position="22"/>
        <end position="262"/>
    </location>
</feature>
<sequence>MRILSQATALLAACAAGGVRAASPTSGVMELDLVFPRNESYAPTARLPIVFAYQNPELARALHARVSVIVRNWDNMGVGGADAQFNLDRANLSSRDPFLQYDYFQEFGVEGHWLLTWTVSWDNCTEHSLAQHYGGQRLTTHTASQVIHFSTSKSAPEIDLVAATDNKNCPQDLEERQEMGLTFDVTDTLEVPIWADKRAGDHCAEVAESTPTPSPCRVQIDSAAVSSMAASMTARACLYKEVSPRKGLSAPQTTKARRSSWL</sequence>
<evidence type="ECO:0000259" key="2">
    <source>
        <dbReference type="Pfam" id="PF23584"/>
    </source>
</evidence>
<keyword evidence="1" id="KW-0732">Signal</keyword>
<feature type="domain" description="DUF7136" evidence="2">
    <location>
        <begin position="25"/>
        <end position="238"/>
    </location>
</feature>
<name>A0ABR1VU32_9PEZI</name>
<dbReference type="Pfam" id="PF23584">
    <property type="entry name" value="DUF7136"/>
    <property type="match status" value="1"/>
</dbReference>